<dbReference type="Proteomes" id="UP000605897">
    <property type="component" value="Unassembled WGS sequence"/>
</dbReference>
<dbReference type="Gene3D" id="3.40.30.120">
    <property type="match status" value="1"/>
</dbReference>
<sequence length="155" mass="15945">MAMAADGADGVNKGLAGMGGEVTTGLAIGYPASSVSLDGSRADRAPYVAGLRGPGFAGSTFDLFRGPHWTMLVFSDHLNSTESFAGLSADVHVHRIGTGAILDPRGTAAARFGAGPDTVVLVRPDGYVAARVPLWEAAQVRDHVQRLSSRQAVAA</sequence>
<protein>
    <submittedName>
        <fullName evidence="1">Uncharacterized protein</fullName>
    </submittedName>
</protein>
<accession>A0ABQ3ILM0</accession>
<evidence type="ECO:0000313" key="1">
    <source>
        <dbReference type="EMBL" id="GHE83808.1"/>
    </source>
</evidence>
<gene>
    <name evidence="1" type="ORF">GCM10017786_13800</name>
</gene>
<comment type="caution">
    <text evidence="1">The sequence shown here is derived from an EMBL/GenBank/DDBJ whole genome shotgun (WGS) entry which is preliminary data.</text>
</comment>
<reference evidence="2" key="1">
    <citation type="journal article" date="2019" name="Int. J. Syst. Evol. Microbiol.">
        <title>The Global Catalogue of Microorganisms (GCM) 10K type strain sequencing project: providing services to taxonomists for standard genome sequencing and annotation.</title>
        <authorList>
            <consortium name="The Broad Institute Genomics Platform"/>
            <consortium name="The Broad Institute Genome Sequencing Center for Infectious Disease"/>
            <person name="Wu L."/>
            <person name="Ma J."/>
        </authorList>
    </citation>
    <scope>NUCLEOTIDE SEQUENCE [LARGE SCALE GENOMIC DNA]</scope>
    <source>
        <strain evidence="2">CGMCC 4.7677</strain>
    </source>
</reference>
<organism evidence="1 2">
    <name type="scientific">Amycolatopsis deserti</name>
    <dbReference type="NCBI Taxonomy" id="185696"/>
    <lineage>
        <taxon>Bacteria</taxon>
        <taxon>Bacillati</taxon>
        <taxon>Actinomycetota</taxon>
        <taxon>Actinomycetes</taxon>
        <taxon>Pseudonocardiales</taxon>
        <taxon>Pseudonocardiaceae</taxon>
        <taxon>Amycolatopsis</taxon>
    </lineage>
</organism>
<name>A0ABQ3ILM0_9PSEU</name>
<dbReference type="Pfam" id="PF21274">
    <property type="entry name" value="Rng_hyd_C"/>
    <property type="match status" value="1"/>
</dbReference>
<dbReference type="EMBL" id="BNAU01000001">
    <property type="protein sequence ID" value="GHE83808.1"/>
    <property type="molecule type" value="Genomic_DNA"/>
</dbReference>
<keyword evidence="2" id="KW-1185">Reference proteome</keyword>
<evidence type="ECO:0000313" key="2">
    <source>
        <dbReference type="Proteomes" id="UP000605897"/>
    </source>
</evidence>
<proteinExistence type="predicted"/>